<reference evidence="2 3" key="1">
    <citation type="submission" date="2018-03" db="EMBL/GenBank/DDBJ databases">
        <title>Diversity of phytobeneficial traits revealed by whole-genome analysis of worldwide-isolated phenazine-producing Pseudomonas spp.</title>
        <authorList>
            <person name="Biessy A."/>
            <person name="Novinscak A."/>
            <person name="Blom J."/>
            <person name="Leger G."/>
            <person name="Thomashow L.S."/>
            <person name="Cazorla F.M."/>
            <person name="Josic D."/>
            <person name="Filion M."/>
        </authorList>
    </citation>
    <scope>NUCLEOTIDE SEQUENCE [LARGE SCALE GENOMIC DNA]</scope>
    <source>
        <strain evidence="2 3">ChPhzS24</strain>
    </source>
</reference>
<keyword evidence="1" id="KW-0472">Membrane</keyword>
<keyword evidence="1" id="KW-0812">Transmembrane</keyword>
<name>A0AAD1E934_9PSED</name>
<organism evidence="2 3">
    <name type="scientific">Pseudomonas chlororaphis subsp. aureofaciens</name>
    <dbReference type="NCBI Taxonomy" id="587851"/>
    <lineage>
        <taxon>Bacteria</taxon>
        <taxon>Pseudomonadati</taxon>
        <taxon>Pseudomonadota</taxon>
        <taxon>Gammaproteobacteria</taxon>
        <taxon>Pseudomonadales</taxon>
        <taxon>Pseudomonadaceae</taxon>
        <taxon>Pseudomonas</taxon>
    </lineage>
</organism>
<protein>
    <submittedName>
        <fullName evidence="2">Uncharacterized protein</fullName>
    </submittedName>
</protein>
<proteinExistence type="predicted"/>
<feature type="transmembrane region" description="Helical" evidence="1">
    <location>
        <begin position="7"/>
        <end position="28"/>
    </location>
</feature>
<gene>
    <name evidence="2" type="ORF">C4K07_4876</name>
</gene>
<dbReference type="RefSeq" id="WP_277425157.1">
    <property type="nucleotide sequence ID" value="NZ_CP027750.1"/>
</dbReference>
<evidence type="ECO:0000256" key="1">
    <source>
        <dbReference type="SAM" id="Phobius"/>
    </source>
</evidence>
<dbReference type="AlphaFoldDB" id="A0AAD1E934"/>
<evidence type="ECO:0000313" key="3">
    <source>
        <dbReference type="Proteomes" id="UP000280455"/>
    </source>
</evidence>
<evidence type="ECO:0000313" key="2">
    <source>
        <dbReference type="EMBL" id="AZE31639.1"/>
    </source>
</evidence>
<keyword evidence="1" id="KW-1133">Transmembrane helix</keyword>
<accession>A0AAD1E934</accession>
<sequence>MRPPTKIELFILGVIAIPLIVFVLYMAAEILIPGLFISTGEE</sequence>
<dbReference type="EMBL" id="CP027750">
    <property type="protein sequence ID" value="AZE31639.1"/>
    <property type="molecule type" value="Genomic_DNA"/>
</dbReference>
<dbReference type="Proteomes" id="UP000280455">
    <property type="component" value="Chromosome"/>
</dbReference>